<keyword evidence="1" id="KW-0472">Membrane</keyword>
<evidence type="ECO:0000259" key="2">
    <source>
        <dbReference type="PROSITE" id="PS51335"/>
    </source>
</evidence>
<dbReference type="PROSITE" id="PS51335">
    <property type="entry name" value="ELMO"/>
    <property type="match status" value="1"/>
</dbReference>
<dbReference type="EMBL" id="CAEY01000277">
    <property type="status" value="NOT_ANNOTATED_CDS"/>
    <property type="molecule type" value="Genomic_DNA"/>
</dbReference>
<dbReference type="OrthoDB" id="67155at2759"/>
<feature type="domain" description="ELMO" evidence="2">
    <location>
        <begin position="168"/>
        <end position="324"/>
    </location>
</feature>
<dbReference type="eggNOG" id="KOG2998">
    <property type="taxonomic scope" value="Eukaryota"/>
</dbReference>
<dbReference type="Proteomes" id="UP000015104">
    <property type="component" value="Unassembled WGS sequence"/>
</dbReference>
<reference evidence="3" key="2">
    <citation type="submission" date="2015-06" db="UniProtKB">
        <authorList>
            <consortium name="EnsemblMetazoa"/>
        </authorList>
    </citation>
    <scope>IDENTIFICATION</scope>
</reference>
<evidence type="ECO:0000313" key="3">
    <source>
        <dbReference type="EnsemblMetazoa" id="tetur16g01210.1"/>
    </source>
</evidence>
<accession>T1KNJ6</accession>
<dbReference type="GO" id="GO:0005096">
    <property type="term" value="F:GTPase activator activity"/>
    <property type="evidence" value="ECO:0007669"/>
    <property type="project" value="TreeGrafter"/>
</dbReference>
<feature type="transmembrane region" description="Helical" evidence="1">
    <location>
        <begin position="22"/>
        <end position="46"/>
    </location>
</feature>
<protein>
    <recommendedName>
        <fullName evidence="2">ELMO domain-containing protein</fullName>
    </recommendedName>
</protein>
<dbReference type="STRING" id="32264.T1KNJ6"/>
<proteinExistence type="predicted"/>
<reference evidence="4" key="1">
    <citation type="submission" date="2011-08" db="EMBL/GenBank/DDBJ databases">
        <authorList>
            <person name="Rombauts S."/>
        </authorList>
    </citation>
    <scope>NUCLEOTIDE SEQUENCE</scope>
    <source>
        <strain evidence="4">London</strain>
    </source>
</reference>
<dbReference type="Pfam" id="PF04727">
    <property type="entry name" value="ELMO_CED12"/>
    <property type="match status" value="1"/>
</dbReference>
<keyword evidence="1" id="KW-1133">Transmembrane helix</keyword>
<dbReference type="KEGG" id="tut:107366014"/>
<evidence type="ECO:0000313" key="4">
    <source>
        <dbReference type="Proteomes" id="UP000015104"/>
    </source>
</evidence>
<name>T1KNJ6_TETUR</name>
<dbReference type="PANTHER" id="PTHR12771:SF51">
    <property type="entry name" value="LD01482P"/>
    <property type="match status" value="1"/>
</dbReference>
<gene>
    <name evidence="3" type="primary">107366014</name>
</gene>
<dbReference type="InterPro" id="IPR006816">
    <property type="entry name" value="ELMO_dom"/>
</dbReference>
<sequence>MSTNKPKSVLPSWMRFQLVEDIFNYAVHSVISLFSYYFTLILKILLRKCTGLCELQRICYKTEKGAQRSLEVEKCIYSSRRKVIRRICEKLDDLAKNGRFNSNNTCEVVRLVEHAVEAICVEKDIKPSIHPEFVTAMRICFLQIYGYKNLQHEIDSLRSIPFDSTNQEHEEKLLLLWKTLNPDYPLKSRVTKQWTEIGFQGEDPKTDFRGMGILGLENLLYFATNFTKTARCILLHSNHPSHGFPFAITGINLTYIAFTLLNNNRLKTHFYNSHFGTTCLEDFHRVYCYLFYTFDKLWIEEKPKDVMEFSYIKEKFVCNLNTELEKHDAILRWNPPVEDI</sequence>
<dbReference type="EnsemblMetazoa" id="tetur16g01210.1">
    <property type="protein sequence ID" value="tetur16g01210.1"/>
    <property type="gene ID" value="tetur16g01210"/>
</dbReference>
<dbReference type="AlphaFoldDB" id="T1KNJ6"/>
<keyword evidence="1" id="KW-0812">Transmembrane</keyword>
<evidence type="ECO:0000256" key="1">
    <source>
        <dbReference type="SAM" id="Phobius"/>
    </source>
</evidence>
<dbReference type="HOGENOM" id="CLU_056289_0_0_1"/>
<keyword evidence="4" id="KW-1185">Reference proteome</keyword>
<dbReference type="OMA" id="WMKWILR"/>
<dbReference type="PANTHER" id="PTHR12771">
    <property type="entry name" value="ENGULFMENT AND CELL MOTILITY"/>
    <property type="match status" value="1"/>
</dbReference>
<dbReference type="InterPro" id="IPR050868">
    <property type="entry name" value="ELMO_domain-containing"/>
</dbReference>
<organism evidence="3 4">
    <name type="scientific">Tetranychus urticae</name>
    <name type="common">Two-spotted spider mite</name>
    <dbReference type="NCBI Taxonomy" id="32264"/>
    <lineage>
        <taxon>Eukaryota</taxon>
        <taxon>Metazoa</taxon>
        <taxon>Ecdysozoa</taxon>
        <taxon>Arthropoda</taxon>
        <taxon>Chelicerata</taxon>
        <taxon>Arachnida</taxon>
        <taxon>Acari</taxon>
        <taxon>Acariformes</taxon>
        <taxon>Trombidiformes</taxon>
        <taxon>Prostigmata</taxon>
        <taxon>Eleutherengona</taxon>
        <taxon>Raphignathae</taxon>
        <taxon>Tetranychoidea</taxon>
        <taxon>Tetranychidae</taxon>
        <taxon>Tetranychus</taxon>
    </lineage>
</organism>